<evidence type="ECO:0000313" key="10">
    <source>
        <dbReference type="EMBL" id="RSN77760.1"/>
    </source>
</evidence>
<comment type="caution">
    <text evidence="10">The sequence shown here is derived from an EMBL/GenBank/DDBJ whole genome shotgun (WGS) entry which is preliminary data.</text>
</comment>
<gene>
    <name evidence="10" type="ORF">D6D85_01900</name>
    <name evidence="11" type="ORF">EF810_07540</name>
</gene>
<dbReference type="OrthoDB" id="6534at2157"/>
<dbReference type="PROSITE" id="PS00600">
    <property type="entry name" value="AA_TRANSFER_CLASS_3"/>
    <property type="match status" value="1"/>
</dbReference>
<comment type="catalytic activity">
    <reaction evidence="7">
        <text>L-ornithine + 2-oxoglutarate = L-glutamate 5-semialdehyde + L-glutamate</text>
        <dbReference type="Rhea" id="RHEA:25160"/>
        <dbReference type="ChEBI" id="CHEBI:16810"/>
        <dbReference type="ChEBI" id="CHEBI:29985"/>
        <dbReference type="ChEBI" id="CHEBI:46911"/>
        <dbReference type="ChEBI" id="CHEBI:58066"/>
        <dbReference type="EC" id="2.6.1.13"/>
    </reaction>
</comment>
<dbReference type="NCBIfam" id="NF004426">
    <property type="entry name" value="PRK05769.1"/>
    <property type="match status" value="1"/>
</dbReference>
<evidence type="ECO:0000256" key="4">
    <source>
        <dbReference type="ARBA" id="ARBA00022576"/>
    </source>
</evidence>
<comment type="similarity">
    <text evidence="2 9">Belongs to the class-III pyridoxal-phosphate-dependent aminotransferase family.</text>
</comment>
<dbReference type="SUPFAM" id="SSF53383">
    <property type="entry name" value="PLP-dependent transferases"/>
    <property type="match status" value="1"/>
</dbReference>
<dbReference type="PANTHER" id="PTHR11986:SF58">
    <property type="entry name" value="LEUCINE_METHIONINE RACEMASE"/>
    <property type="match status" value="1"/>
</dbReference>
<dbReference type="InterPro" id="IPR050103">
    <property type="entry name" value="Class-III_PLP-dep_AT"/>
</dbReference>
<name>A0A429GUW6_9CREN</name>
<dbReference type="InterPro" id="IPR015424">
    <property type="entry name" value="PyrdxlP-dep_Trfase"/>
</dbReference>
<organism evidence="10 12">
    <name type="scientific">Candidatus Methanodesulfokora washburnensis</name>
    <dbReference type="NCBI Taxonomy" id="2478471"/>
    <lineage>
        <taxon>Archaea</taxon>
        <taxon>Thermoproteota</taxon>
        <taxon>Candidatus Korarchaeia</taxon>
        <taxon>Candidatus Korarchaeia incertae sedis</taxon>
        <taxon>Candidatus Methanodesulfokora</taxon>
    </lineage>
</organism>
<dbReference type="EMBL" id="RCOS01000027">
    <property type="protein sequence ID" value="RSN77760.1"/>
    <property type="molecule type" value="Genomic_DNA"/>
</dbReference>
<sequence length="449" mass="49713">MEEVPKIVVTPPGPNARRLLRRDEKVISPSYVRFYPLVVDRAEGSLIYDVDGNIYIDLNAGICVMNVGHGHPKVIEAAKKQMEKLVHYSNTDFYYEPSISLAEKLVKIAPGNSSKKVYYGNSGAEAIEASIKLARWYKRRQYIIAFIGAFHGRTYGAMSLTASKPVQRKYFGPLVPGVIHVPYPYVYRCPFGSKDDPEECSQRTLAFIEDWVLKRYVPPEEVAAIVFEPIQGEGGYVVPPDSFIPGLKKIADEHDILLIDDEVQAGMGRTGKWWAIEHFGVEPDIMASAKALGAGFPLGAMIAKEKIMVWEGGSHASTFGGNPVSCAAGLAAIEVIEKEGLLERAKNLGEKVMKRLNELKERSKIVGDVRGKGLMIGVELVKDKRTREPGIEEANEVMIRSWKAGVAIITAGRNVLRIAPPLNIPEEYLDRAIDIVESKIKEVESLFST</sequence>
<dbReference type="RefSeq" id="WP_125670375.1">
    <property type="nucleotide sequence ID" value="NZ_RCOS01000027.1"/>
</dbReference>
<keyword evidence="5 10" id="KW-0808">Transferase</keyword>
<dbReference type="CDD" id="cd00610">
    <property type="entry name" value="OAT_like"/>
    <property type="match status" value="1"/>
</dbReference>
<dbReference type="Gene3D" id="3.40.640.10">
    <property type="entry name" value="Type I PLP-dependent aspartate aminotransferase-like (Major domain)"/>
    <property type="match status" value="1"/>
</dbReference>
<dbReference type="FunFam" id="3.40.640.10:FF:000013">
    <property type="entry name" value="4-aminobutyrate aminotransferase"/>
    <property type="match status" value="1"/>
</dbReference>
<proteinExistence type="inferred from homology"/>
<evidence type="ECO:0000256" key="5">
    <source>
        <dbReference type="ARBA" id="ARBA00022679"/>
    </source>
</evidence>
<evidence type="ECO:0000313" key="13">
    <source>
        <dbReference type="Proteomes" id="UP000316217"/>
    </source>
</evidence>
<dbReference type="EC" id="2.6.1.13" evidence="3"/>
<protein>
    <recommendedName>
        <fullName evidence="8">Ornithine aminotransferase</fullName>
        <ecNumber evidence="3">2.6.1.13</ecNumber>
    </recommendedName>
</protein>
<dbReference type="PANTHER" id="PTHR11986">
    <property type="entry name" value="AMINOTRANSFERASE CLASS III"/>
    <property type="match status" value="1"/>
</dbReference>
<dbReference type="InterPro" id="IPR015421">
    <property type="entry name" value="PyrdxlP-dep_Trfase_major"/>
</dbReference>
<dbReference type="GO" id="GO:0030170">
    <property type="term" value="F:pyridoxal phosphate binding"/>
    <property type="evidence" value="ECO:0007669"/>
    <property type="project" value="InterPro"/>
</dbReference>
<evidence type="ECO:0000313" key="12">
    <source>
        <dbReference type="Proteomes" id="UP000277582"/>
    </source>
</evidence>
<accession>A0A429GUW6</accession>
<evidence type="ECO:0000256" key="1">
    <source>
        <dbReference type="ARBA" id="ARBA00001933"/>
    </source>
</evidence>
<reference evidence="11 13" key="2">
    <citation type="journal article" date="2019" name="Nat. Microbiol.">
        <title>Wide diversity of methane and short-chain alkane metabolisms in uncultured archaea.</title>
        <authorList>
            <person name="Borrel G."/>
            <person name="Adam P.S."/>
            <person name="McKay L.J."/>
            <person name="Chen L.X."/>
            <person name="Sierra-Garcia I.N."/>
            <person name="Sieber C.M."/>
            <person name="Letourneur Q."/>
            <person name="Ghozlane A."/>
            <person name="Andersen G.L."/>
            <person name="Li W.J."/>
            <person name="Hallam S.J."/>
            <person name="Muyzer G."/>
            <person name="de Oliveira V.M."/>
            <person name="Inskeep W.P."/>
            <person name="Banfield J.F."/>
            <person name="Gribaldo S."/>
        </authorList>
    </citation>
    <scope>NUCLEOTIDE SEQUENCE [LARGE SCALE GENOMIC DNA]</scope>
    <source>
        <strain evidence="11">NM4</strain>
    </source>
</reference>
<dbReference type="Proteomes" id="UP000316217">
    <property type="component" value="Unassembled WGS sequence"/>
</dbReference>
<dbReference type="Pfam" id="PF00202">
    <property type="entry name" value="Aminotran_3"/>
    <property type="match status" value="1"/>
</dbReference>
<dbReference type="Proteomes" id="UP000277582">
    <property type="component" value="Unassembled WGS sequence"/>
</dbReference>
<dbReference type="GO" id="GO:0004587">
    <property type="term" value="F:ornithine aminotransferase activity"/>
    <property type="evidence" value="ECO:0007669"/>
    <property type="project" value="UniProtKB-EC"/>
</dbReference>
<dbReference type="PIRSF" id="PIRSF000521">
    <property type="entry name" value="Transaminase_4ab_Lys_Orn"/>
    <property type="match status" value="1"/>
</dbReference>
<evidence type="ECO:0000256" key="8">
    <source>
        <dbReference type="ARBA" id="ARBA00073894"/>
    </source>
</evidence>
<dbReference type="InterPro" id="IPR049704">
    <property type="entry name" value="Aminotrans_3_PPA_site"/>
</dbReference>
<dbReference type="InterPro" id="IPR005814">
    <property type="entry name" value="Aminotrans_3"/>
</dbReference>
<dbReference type="InterPro" id="IPR015422">
    <property type="entry name" value="PyrdxlP-dep_Trfase_small"/>
</dbReference>
<evidence type="ECO:0000256" key="3">
    <source>
        <dbReference type="ARBA" id="ARBA00012924"/>
    </source>
</evidence>
<evidence type="ECO:0000256" key="6">
    <source>
        <dbReference type="ARBA" id="ARBA00022898"/>
    </source>
</evidence>
<dbReference type="GO" id="GO:0042802">
    <property type="term" value="F:identical protein binding"/>
    <property type="evidence" value="ECO:0007669"/>
    <property type="project" value="TreeGrafter"/>
</dbReference>
<keyword evidence="12" id="KW-1185">Reference proteome</keyword>
<keyword evidence="4 10" id="KW-0032">Aminotransferase</keyword>
<dbReference type="EMBL" id="RXII01000120">
    <property type="protein sequence ID" value="RZN58301.1"/>
    <property type="molecule type" value="Genomic_DNA"/>
</dbReference>
<evidence type="ECO:0000256" key="9">
    <source>
        <dbReference type="RuleBase" id="RU003560"/>
    </source>
</evidence>
<dbReference type="Gene3D" id="3.90.1150.10">
    <property type="entry name" value="Aspartate Aminotransferase, domain 1"/>
    <property type="match status" value="1"/>
</dbReference>
<comment type="cofactor">
    <cofactor evidence="1">
        <name>pyridoxal 5'-phosphate</name>
        <dbReference type="ChEBI" id="CHEBI:597326"/>
    </cofactor>
</comment>
<reference evidence="10 12" key="1">
    <citation type="submission" date="2018-10" db="EMBL/GenBank/DDBJ databases">
        <title>Co-occurring genomic capacity for anaerobic methane metabolism and dissimilatory sulfite reduction discovered in the Korarchaeota.</title>
        <authorList>
            <person name="Mckay L.J."/>
            <person name="Dlakic M."/>
            <person name="Fields M.W."/>
            <person name="Delmont T.O."/>
            <person name="Eren A.M."/>
            <person name="Jay Z.J."/>
            <person name="Klingelsmith K.B."/>
            <person name="Rusch D.B."/>
            <person name="Inskeep W.P."/>
        </authorList>
    </citation>
    <scope>NUCLEOTIDE SEQUENCE [LARGE SCALE GENOMIC DNA]</scope>
    <source>
        <strain evidence="10 12">MDKW</strain>
    </source>
</reference>
<evidence type="ECO:0000256" key="2">
    <source>
        <dbReference type="ARBA" id="ARBA00008954"/>
    </source>
</evidence>
<evidence type="ECO:0000256" key="7">
    <source>
        <dbReference type="ARBA" id="ARBA00052899"/>
    </source>
</evidence>
<evidence type="ECO:0000313" key="11">
    <source>
        <dbReference type="EMBL" id="RZN58301.1"/>
    </source>
</evidence>
<keyword evidence="6 9" id="KW-0663">Pyridoxal phosphate</keyword>
<dbReference type="AlphaFoldDB" id="A0A429GUW6"/>